<dbReference type="InterPro" id="IPR013096">
    <property type="entry name" value="Cupin_2"/>
</dbReference>
<dbReference type="PRINTS" id="PR00032">
    <property type="entry name" value="HTHARAC"/>
</dbReference>
<feature type="domain" description="HTH araC/xylS-type" evidence="4">
    <location>
        <begin position="175"/>
        <end position="273"/>
    </location>
</feature>
<dbReference type="InterPro" id="IPR020449">
    <property type="entry name" value="Tscrpt_reg_AraC-type_HTH"/>
</dbReference>
<keyword evidence="2" id="KW-0238">DNA-binding</keyword>
<proteinExistence type="predicted"/>
<dbReference type="InterPro" id="IPR009057">
    <property type="entry name" value="Homeodomain-like_sf"/>
</dbReference>
<evidence type="ECO:0000256" key="2">
    <source>
        <dbReference type="ARBA" id="ARBA00023125"/>
    </source>
</evidence>
<dbReference type="SUPFAM" id="SSF51215">
    <property type="entry name" value="Regulatory protein AraC"/>
    <property type="match status" value="1"/>
</dbReference>
<dbReference type="EMBL" id="DVFT01000051">
    <property type="protein sequence ID" value="HIQ95629.1"/>
    <property type="molecule type" value="Genomic_DNA"/>
</dbReference>
<dbReference type="Proteomes" id="UP000886886">
    <property type="component" value="Unassembled WGS sequence"/>
</dbReference>
<gene>
    <name evidence="5" type="ORF">IAB26_03605</name>
</gene>
<evidence type="ECO:0000256" key="3">
    <source>
        <dbReference type="ARBA" id="ARBA00023163"/>
    </source>
</evidence>
<dbReference type="GO" id="GO:0043565">
    <property type="term" value="F:sequence-specific DNA binding"/>
    <property type="evidence" value="ECO:0007669"/>
    <property type="project" value="InterPro"/>
</dbReference>
<dbReference type="PROSITE" id="PS01124">
    <property type="entry name" value="HTH_ARAC_FAMILY_2"/>
    <property type="match status" value="1"/>
</dbReference>
<dbReference type="SUPFAM" id="SSF46689">
    <property type="entry name" value="Homeodomain-like"/>
    <property type="match status" value="2"/>
</dbReference>
<dbReference type="SMART" id="SM00342">
    <property type="entry name" value="HTH_ARAC"/>
    <property type="match status" value="1"/>
</dbReference>
<name>A0A9D1D1D6_9FIRM</name>
<reference evidence="5" key="2">
    <citation type="journal article" date="2021" name="PeerJ">
        <title>Extensive microbial diversity within the chicken gut microbiome revealed by metagenomics and culture.</title>
        <authorList>
            <person name="Gilroy R."/>
            <person name="Ravi A."/>
            <person name="Getino M."/>
            <person name="Pursley I."/>
            <person name="Horton D.L."/>
            <person name="Alikhan N.F."/>
            <person name="Baker D."/>
            <person name="Gharbi K."/>
            <person name="Hall N."/>
            <person name="Watson M."/>
            <person name="Adriaenssens E.M."/>
            <person name="Foster-Nyarko E."/>
            <person name="Jarju S."/>
            <person name="Secka A."/>
            <person name="Antonio M."/>
            <person name="Oren A."/>
            <person name="Chaudhuri R.R."/>
            <person name="La Ragione R."/>
            <person name="Hildebrand F."/>
            <person name="Pallen M.J."/>
        </authorList>
    </citation>
    <scope>NUCLEOTIDE SEQUENCE</scope>
    <source>
        <strain evidence="5">ChiSjej3B21-11622</strain>
    </source>
</reference>
<keyword evidence="1" id="KW-0805">Transcription regulation</keyword>
<protein>
    <submittedName>
        <fullName evidence="5">Helix-turn-helix domain-containing protein</fullName>
    </submittedName>
</protein>
<dbReference type="AlphaFoldDB" id="A0A9D1D1D6"/>
<dbReference type="Gene3D" id="2.60.120.10">
    <property type="entry name" value="Jelly Rolls"/>
    <property type="match status" value="1"/>
</dbReference>
<dbReference type="InterPro" id="IPR018060">
    <property type="entry name" value="HTH_AraC"/>
</dbReference>
<dbReference type="Pfam" id="PF07883">
    <property type="entry name" value="Cupin_2"/>
    <property type="match status" value="1"/>
</dbReference>
<sequence>MKAFHEVRTYHSDFMVWQSAYRDISFVAHWHQEIELMYVRSGTAHMSINEHTFTARKGDLVIVDTGDFHYCDSRNARNELDFLIFDPSVVSSFYHHSNFAHPLISSKSLKEWDLAGDVETLYASIHRELENQDKYYKEIVTATLRSFWYRIRRRIPRDLKDQEESGHSRMLFDMQKLLSYMDIHYADNITLSFAAEKMNFSESYFSRVFKRIIGINFISYLNLVRIEHAAQALKNTSQKVTEIALNCGFNNIRTFNRVFKDITGYTPSQFVTLTDPDSINLSYYKRKSPEREFVENDSLTLVRNKS</sequence>
<dbReference type="PANTHER" id="PTHR43280:SF28">
    <property type="entry name" value="HTH-TYPE TRANSCRIPTIONAL ACTIVATOR RHAS"/>
    <property type="match status" value="1"/>
</dbReference>
<accession>A0A9D1D1D6</accession>
<dbReference type="Pfam" id="PF12833">
    <property type="entry name" value="HTH_18"/>
    <property type="match status" value="1"/>
</dbReference>
<reference evidence="5" key="1">
    <citation type="submission" date="2020-10" db="EMBL/GenBank/DDBJ databases">
        <authorList>
            <person name="Gilroy R."/>
        </authorList>
    </citation>
    <scope>NUCLEOTIDE SEQUENCE</scope>
    <source>
        <strain evidence="5">ChiSjej3B21-11622</strain>
    </source>
</reference>
<dbReference type="Gene3D" id="1.10.10.60">
    <property type="entry name" value="Homeodomain-like"/>
    <property type="match status" value="2"/>
</dbReference>
<comment type="caution">
    <text evidence="5">The sequence shown here is derived from an EMBL/GenBank/DDBJ whole genome shotgun (WGS) entry which is preliminary data.</text>
</comment>
<dbReference type="PANTHER" id="PTHR43280">
    <property type="entry name" value="ARAC-FAMILY TRANSCRIPTIONAL REGULATOR"/>
    <property type="match status" value="1"/>
</dbReference>
<dbReference type="PROSITE" id="PS00041">
    <property type="entry name" value="HTH_ARAC_FAMILY_1"/>
    <property type="match status" value="1"/>
</dbReference>
<dbReference type="InterPro" id="IPR037923">
    <property type="entry name" value="HTH-like"/>
</dbReference>
<organism evidence="5 6">
    <name type="scientific">Candidatus Limivivens merdigallinarum</name>
    <dbReference type="NCBI Taxonomy" id="2840859"/>
    <lineage>
        <taxon>Bacteria</taxon>
        <taxon>Bacillati</taxon>
        <taxon>Bacillota</taxon>
        <taxon>Clostridia</taxon>
        <taxon>Lachnospirales</taxon>
        <taxon>Lachnospiraceae</taxon>
        <taxon>Lachnospiraceae incertae sedis</taxon>
        <taxon>Candidatus Limivivens</taxon>
    </lineage>
</organism>
<evidence type="ECO:0000313" key="5">
    <source>
        <dbReference type="EMBL" id="HIQ95629.1"/>
    </source>
</evidence>
<evidence type="ECO:0000259" key="4">
    <source>
        <dbReference type="PROSITE" id="PS01124"/>
    </source>
</evidence>
<dbReference type="InterPro" id="IPR014710">
    <property type="entry name" value="RmlC-like_jellyroll"/>
</dbReference>
<dbReference type="GO" id="GO:0003700">
    <property type="term" value="F:DNA-binding transcription factor activity"/>
    <property type="evidence" value="ECO:0007669"/>
    <property type="project" value="InterPro"/>
</dbReference>
<dbReference type="InterPro" id="IPR018062">
    <property type="entry name" value="HTH_AraC-typ_CS"/>
</dbReference>
<keyword evidence="3" id="KW-0804">Transcription</keyword>
<evidence type="ECO:0000313" key="6">
    <source>
        <dbReference type="Proteomes" id="UP000886886"/>
    </source>
</evidence>
<evidence type="ECO:0000256" key="1">
    <source>
        <dbReference type="ARBA" id="ARBA00023015"/>
    </source>
</evidence>